<proteinExistence type="predicted"/>
<dbReference type="EMBL" id="FMWP01000010">
    <property type="protein sequence ID" value="SCZ87333.1"/>
    <property type="molecule type" value="Genomic_DNA"/>
</dbReference>
<name>A0A2X0L5Q9_9BASI</name>
<dbReference type="Proteomes" id="UP000249723">
    <property type="component" value="Unassembled WGS sequence"/>
</dbReference>
<dbReference type="SUPFAM" id="SSF56112">
    <property type="entry name" value="Protein kinase-like (PK-like)"/>
    <property type="match status" value="1"/>
</dbReference>
<sequence>MATVTKKEDCWGEGFGELASALSVLLGLDVYSAGLSPLFRYACDFETGIAPVALCTRYLRPSELEADAPLVGRTVEFIAEEPVRLVDSTVANGLRSHFSSRARAWIVERCAAEAPSESAQLFEKYVALPEKAKSLGRHRSQMEDSALPILLVSEESERRLQRTRRRTLDVVVVRNPTPLPTAVDDARDEQRTLFRFCQVFDQLLTLLPALFDLGIHHRDLSIGNILQYQGHLVLVDWETGIVAQPGEQVPVAAEDAGSIRFTRATVSWEVRSWLMLGAQFSKLPSHALHHDFESAVYWFLFVLDKFVGNCFSADLWIDLDLRPRGRDRRRRPVFPMDLARTELWGNGEYPKLHKLFLKDFEKLGSEMHGFVERMMCTLPINLGSPGASEAEVAVANKQKMAAVQAELRKILEVVSRHKGGFRHFQRTLRA</sequence>
<dbReference type="OrthoDB" id="2747778at2759"/>
<dbReference type="AlphaFoldDB" id="A0A2X0L5Q9"/>
<gene>
    <name evidence="1" type="ORF">BZ3500_MVSOF-1268-A1-R1_CHR2-2G04799</name>
</gene>
<accession>A0A2X0L5Q9</accession>
<dbReference type="InterPro" id="IPR011009">
    <property type="entry name" value="Kinase-like_dom_sf"/>
</dbReference>
<evidence type="ECO:0000313" key="1">
    <source>
        <dbReference type="EMBL" id="SCZ87333.1"/>
    </source>
</evidence>
<protein>
    <submittedName>
        <fullName evidence="1">BZ3500_MvSof-1268-A1-R1_Chr2-2g04799 protein</fullName>
    </submittedName>
</protein>
<organism evidence="1 2">
    <name type="scientific">Microbotryum saponariae</name>
    <dbReference type="NCBI Taxonomy" id="289078"/>
    <lineage>
        <taxon>Eukaryota</taxon>
        <taxon>Fungi</taxon>
        <taxon>Dikarya</taxon>
        <taxon>Basidiomycota</taxon>
        <taxon>Pucciniomycotina</taxon>
        <taxon>Microbotryomycetes</taxon>
        <taxon>Microbotryales</taxon>
        <taxon>Microbotryaceae</taxon>
        <taxon>Microbotryum</taxon>
    </lineage>
</organism>
<evidence type="ECO:0000313" key="2">
    <source>
        <dbReference type="Proteomes" id="UP000249723"/>
    </source>
</evidence>
<dbReference type="STRING" id="289078.A0A2X0L5Q9"/>
<reference evidence="2" key="1">
    <citation type="submission" date="2016-10" db="EMBL/GenBank/DDBJ databases">
        <authorList>
            <person name="Jeantristanb JTB J.-T."/>
            <person name="Ricardo R."/>
        </authorList>
    </citation>
    <scope>NUCLEOTIDE SEQUENCE [LARGE SCALE GENOMIC DNA]</scope>
</reference>
<keyword evidence="2" id="KW-1185">Reference proteome</keyword>